<dbReference type="Ensembl" id="ENSSPUT00000015771.1">
    <property type="protein sequence ID" value="ENSSPUP00000014781.1"/>
    <property type="gene ID" value="ENSSPUG00000011418.1"/>
</dbReference>
<dbReference type="EC" id="2.3.1.225" evidence="16"/>
<evidence type="ECO:0000256" key="3">
    <source>
        <dbReference type="ARBA" id="ARBA00004653"/>
    </source>
</evidence>
<dbReference type="GO" id="GO:0006612">
    <property type="term" value="P:protein targeting to membrane"/>
    <property type="evidence" value="ECO:0007669"/>
    <property type="project" value="TreeGrafter"/>
</dbReference>
<gene>
    <name evidence="18" type="primary">ZDHHC4</name>
</gene>
<keyword evidence="6 16" id="KW-0808">Transferase</keyword>
<keyword evidence="14 16" id="KW-0012">Acyltransferase</keyword>
<evidence type="ECO:0000256" key="11">
    <source>
        <dbReference type="ARBA" id="ARBA00023136"/>
    </source>
</evidence>
<dbReference type="GO" id="GO:0030336">
    <property type="term" value="P:negative regulation of cell migration"/>
    <property type="evidence" value="ECO:0007669"/>
    <property type="project" value="Ensembl"/>
</dbReference>
<keyword evidence="7 16" id="KW-0812">Transmembrane</keyword>
<protein>
    <recommendedName>
        <fullName evidence="16">Palmitoyltransferase</fullName>
        <ecNumber evidence="16">2.3.1.225</ecNumber>
    </recommendedName>
</protein>
<evidence type="ECO:0000256" key="10">
    <source>
        <dbReference type="ARBA" id="ARBA00023034"/>
    </source>
</evidence>
<dbReference type="GO" id="GO:0072659">
    <property type="term" value="P:protein localization to plasma membrane"/>
    <property type="evidence" value="ECO:0007669"/>
    <property type="project" value="Ensembl"/>
</dbReference>
<evidence type="ECO:0000256" key="12">
    <source>
        <dbReference type="ARBA" id="ARBA00023139"/>
    </source>
</evidence>
<feature type="transmembrane region" description="Helical" evidence="16">
    <location>
        <begin position="251"/>
        <end position="277"/>
    </location>
</feature>
<keyword evidence="5" id="KW-1003">Cell membrane</keyword>
<dbReference type="OMA" id="KNMKCST"/>
<dbReference type="Pfam" id="PF01529">
    <property type="entry name" value="DHHC"/>
    <property type="match status" value="1"/>
</dbReference>
<feature type="domain" description="Palmitoyltransferase DHHC" evidence="17">
    <location>
        <begin position="141"/>
        <end position="288"/>
    </location>
</feature>
<dbReference type="GO" id="GO:0000139">
    <property type="term" value="C:Golgi membrane"/>
    <property type="evidence" value="ECO:0007669"/>
    <property type="project" value="UniProtKB-SubCell"/>
</dbReference>
<dbReference type="GO" id="GO:0019706">
    <property type="term" value="F:protein-cysteine S-palmitoyltransferase activity"/>
    <property type="evidence" value="ECO:0007669"/>
    <property type="project" value="UniProtKB-EC"/>
</dbReference>
<evidence type="ECO:0000313" key="19">
    <source>
        <dbReference type="Proteomes" id="UP000694392"/>
    </source>
</evidence>
<dbReference type="InterPro" id="IPR039859">
    <property type="entry name" value="PFA4/ZDH16/20/ERF2-like"/>
</dbReference>
<keyword evidence="10" id="KW-0333">Golgi apparatus</keyword>
<keyword evidence="12" id="KW-0564">Palmitate</keyword>
<comment type="similarity">
    <text evidence="4 16">Belongs to the DHHC palmitoyltransferase family.</text>
</comment>
<evidence type="ECO:0000256" key="6">
    <source>
        <dbReference type="ARBA" id="ARBA00022679"/>
    </source>
</evidence>
<evidence type="ECO:0000256" key="7">
    <source>
        <dbReference type="ARBA" id="ARBA00022692"/>
    </source>
</evidence>
<evidence type="ECO:0000256" key="8">
    <source>
        <dbReference type="ARBA" id="ARBA00022824"/>
    </source>
</evidence>
<evidence type="ECO:0000256" key="1">
    <source>
        <dbReference type="ARBA" id="ARBA00004477"/>
    </source>
</evidence>
<keyword evidence="8" id="KW-0256">Endoplasmic reticulum</keyword>
<evidence type="ECO:0000256" key="15">
    <source>
        <dbReference type="ARBA" id="ARBA00047790"/>
    </source>
</evidence>
<dbReference type="GO" id="GO:0002753">
    <property type="term" value="P:cytoplasmic pattern recognition receptor signaling pathway"/>
    <property type="evidence" value="ECO:0007669"/>
    <property type="project" value="Ensembl"/>
</dbReference>
<keyword evidence="11 16" id="KW-0472">Membrane</keyword>
<organism evidence="18 19">
    <name type="scientific">Sphenodon punctatus</name>
    <name type="common">Tuatara</name>
    <name type="synonym">Hatteria punctata</name>
    <dbReference type="NCBI Taxonomy" id="8508"/>
    <lineage>
        <taxon>Eukaryota</taxon>
        <taxon>Metazoa</taxon>
        <taxon>Chordata</taxon>
        <taxon>Craniata</taxon>
        <taxon>Vertebrata</taxon>
        <taxon>Euteleostomi</taxon>
        <taxon>Lepidosauria</taxon>
        <taxon>Sphenodontia</taxon>
        <taxon>Sphenodontidae</taxon>
        <taxon>Sphenodon</taxon>
    </lineage>
</organism>
<keyword evidence="19" id="KW-1185">Reference proteome</keyword>
<evidence type="ECO:0000256" key="9">
    <source>
        <dbReference type="ARBA" id="ARBA00022989"/>
    </source>
</evidence>
<dbReference type="InterPro" id="IPR001594">
    <property type="entry name" value="Palmitoyltrfase_DHHC"/>
</dbReference>
<evidence type="ECO:0000259" key="17">
    <source>
        <dbReference type="Pfam" id="PF01529"/>
    </source>
</evidence>
<evidence type="ECO:0000256" key="4">
    <source>
        <dbReference type="ARBA" id="ARBA00008574"/>
    </source>
</evidence>
<keyword evidence="13" id="KW-0449">Lipoprotein</keyword>
<comment type="catalytic activity">
    <reaction evidence="15">
        <text>L-cysteinyl-[protein] + hexadecanoyl-CoA = S-hexadecanoyl-L-cysteinyl-[protein] + CoA</text>
        <dbReference type="Rhea" id="RHEA:36683"/>
        <dbReference type="Rhea" id="RHEA-COMP:10131"/>
        <dbReference type="Rhea" id="RHEA-COMP:11032"/>
        <dbReference type="ChEBI" id="CHEBI:29950"/>
        <dbReference type="ChEBI" id="CHEBI:57287"/>
        <dbReference type="ChEBI" id="CHEBI:57379"/>
        <dbReference type="ChEBI" id="CHEBI:74151"/>
        <dbReference type="EC" id="2.3.1.225"/>
    </reaction>
    <physiologicalReaction direction="left-to-right" evidence="15">
        <dbReference type="Rhea" id="RHEA:36684"/>
    </physiologicalReaction>
</comment>
<proteinExistence type="inferred from homology"/>
<sequence length="335" mass="37533">MVASSCKLRPKGEFGHLVSLALEGSFPLAEAEMCAAEEASLPLWGLDYGTGSSSLFCCRNCLFLALNVTVKAAVFGEYTWEVLSYCQELEFSTPFLLLPYLLLPINAGFFLLCSCTDPGTVTKSNQALFAQAYAYDGVMFEKGAICPTCNVRKPARSKHCGLCERCVHRFDHHCVWINNCVGAFNARYFCLYLFTLTVMAATVAVVTAAFLIHVVLVSGMMLGSYIDAQGQERAVEILFLTQHLFLTFPRIIFMLGFVVVLSLVLGAYFCFTLYLALTNQTSNEWYKSRRYKCSLCQTLRPHDRHIVYRNIYSKGACANLKEIFKPLASLEKKKR</sequence>
<accession>A0A8D0H6C7</accession>
<evidence type="ECO:0000256" key="14">
    <source>
        <dbReference type="ARBA" id="ARBA00023315"/>
    </source>
</evidence>
<comment type="subcellular location">
    <subcellularLocation>
        <location evidence="2">Cell membrane</location>
        <topology evidence="2">Multi-pass membrane protein</topology>
    </subcellularLocation>
    <subcellularLocation>
        <location evidence="1">Endoplasmic reticulum membrane</location>
        <topology evidence="1">Multi-pass membrane protein</topology>
    </subcellularLocation>
    <subcellularLocation>
        <location evidence="3">Golgi apparatus membrane</location>
        <topology evidence="3">Multi-pass membrane protein</topology>
    </subcellularLocation>
</comment>
<evidence type="ECO:0000256" key="13">
    <source>
        <dbReference type="ARBA" id="ARBA00023288"/>
    </source>
</evidence>
<evidence type="ECO:0000313" key="18">
    <source>
        <dbReference type="Ensembl" id="ENSSPUP00000014781.1"/>
    </source>
</evidence>
<reference evidence="18" key="2">
    <citation type="submission" date="2025-09" db="UniProtKB">
        <authorList>
            <consortium name="Ensembl"/>
        </authorList>
    </citation>
    <scope>IDENTIFICATION</scope>
</reference>
<evidence type="ECO:0000256" key="5">
    <source>
        <dbReference type="ARBA" id="ARBA00022475"/>
    </source>
</evidence>
<name>A0A8D0H6C7_SPHPU</name>
<evidence type="ECO:0000256" key="2">
    <source>
        <dbReference type="ARBA" id="ARBA00004651"/>
    </source>
</evidence>
<dbReference type="GO" id="GO:0005789">
    <property type="term" value="C:endoplasmic reticulum membrane"/>
    <property type="evidence" value="ECO:0007669"/>
    <property type="project" value="UniProtKB-SubCell"/>
</dbReference>
<dbReference type="PANTHER" id="PTHR22883:SF466">
    <property type="entry name" value="PALMITOYLTRANSFERASE ZDHHC4"/>
    <property type="match status" value="1"/>
</dbReference>
<dbReference type="GO" id="GO:0030335">
    <property type="term" value="P:positive regulation of cell migration"/>
    <property type="evidence" value="ECO:0007669"/>
    <property type="project" value="Ensembl"/>
</dbReference>
<dbReference type="GO" id="GO:0005886">
    <property type="term" value="C:plasma membrane"/>
    <property type="evidence" value="ECO:0007669"/>
    <property type="project" value="UniProtKB-SubCell"/>
</dbReference>
<dbReference type="GeneTree" id="ENSGT00920000149163"/>
<feature type="transmembrane region" description="Helical" evidence="16">
    <location>
        <begin position="191"/>
        <end position="216"/>
    </location>
</feature>
<comment type="domain">
    <text evidence="16">The DHHC domain is required for palmitoyltransferase activity.</text>
</comment>
<keyword evidence="9 16" id="KW-1133">Transmembrane helix</keyword>
<dbReference type="Proteomes" id="UP000694392">
    <property type="component" value="Unplaced"/>
</dbReference>
<dbReference type="AlphaFoldDB" id="A0A8D0H6C7"/>
<reference evidence="18" key="1">
    <citation type="submission" date="2025-08" db="UniProtKB">
        <authorList>
            <consortium name="Ensembl"/>
        </authorList>
    </citation>
    <scope>IDENTIFICATION</scope>
</reference>
<dbReference type="PROSITE" id="PS50216">
    <property type="entry name" value="DHHC"/>
    <property type="match status" value="1"/>
</dbReference>
<dbReference type="PANTHER" id="PTHR22883">
    <property type="entry name" value="ZINC FINGER DHHC DOMAIN CONTAINING PROTEIN"/>
    <property type="match status" value="1"/>
</dbReference>
<evidence type="ECO:0000256" key="16">
    <source>
        <dbReference type="RuleBase" id="RU079119"/>
    </source>
</evidence>